<gene>
    <name evidence="1" type="ORF">F5148DRAFT_1369878</name>
</gene>
<name>A0ACC0TZV7_9AGAM</name>
<protein>
    <submittedName>
        <fullName evidence="1">Uncharacterized protein</fullName>
    </submittedName>
</protein>
<keyword evidence="2" id="KW-1185">Reference proteome</keyword>
<evidence type="ECO:0000313" key="1">
    <source>
        <dbReference type="EMBL" id="KAI9455187.1"/>
    </source>
</evidence>
<reference evidence="1" key="1">
    <citation type="submission" date="2021-03" db="EMBL/GenBank/DDBJ databases">
        <title>Evolutionary priming and transition to the ectomycorrhizal habit in an iconic lineage of mushroom-forming fungi: is preadaptation a requirement?</title>
        <authorList>
            <consortium name="DOE Joint Genome Institute"/>
            <person name="Looney B.P."/>
            <person name="Miyauchi S."/>
            <person name="Morin E."/>
            <person name="Drula E."/>
            <person name="Courty P.E."/>
            <person name="Chicoki N."/>
            <person name="Fauchery L."/>
            <person name="Kohler A."/>
            <person name="Kuo A."/>
            <person name="LaButti K."/>
            <person name="Pangilinan J."/>
            <person name="Lipzen A."/>
            <person name="Riley R."/>
            <person name="Andreopoulos W."/>
            <person name="He G."/>
            <person name="Johnson J."/>
            <person name="Barry K.W."/>
            <person name="Grigoriev I.V."/>
            <person name="Nagy L."/>
            <person name="Hibbett D."/>
            <person name="Henrissat B."/>
            <person name="Matheny P.B."/>
            <person name="Labbe J."/>
            <person name="Martin A.F."/>
        </authorList>
    </citation>
    <scope>NUCLEOTIDE SEQUENCE</scope>
    <source>
        <strain evidence="1">BPL698</strain>
    </source>
</reference>
<evidence type="ECO:0000313" key="2">
    <source>
        <dbReference type="Proteomes" id="UP001207468"/>
    </source>
</evidence>
<dbReference type="Proteomes" id="UP001207468">
    <property type="component" value="Unassembled WGS sequence"/>
</dbReference>
<organism evidence="1 2">
    <name type="scientific">Russula earlei</name>
    <dbReference type="NCBI Taxonomy" id="71964"/>
    <lineage>
        <taxon>Eukaryota</taxon>
        <taxon>Fungi</taxon>
        <taxon>Dikarya</taxon>
        <taxon>Basidiomycota</taxon>
        <taxon>Agaricomycotina</taxon>
        <taxon>Agaricomycetes</taxon>
        <taxon>Russulales</taxon>
        <taxon>Russulaceae</taxon>
        <taxon>Russula</taxon>
    </lineage>
</organism>
<accession>A0ACC0TZV7</accession>
<comment type="caution">
    <text evidence="1">The sequence shown here is derived from an EMBL/GenBank/DDBJ whole genome shotgun (WGS) entry which is preliminary data.</text>
</comment>
<dbReference type="EMBL" id="JAGFNK010000255">
    <property type="protein sequence ID" value="KAI9455187.1"/>
    <property type="molecule type" value="Genomic_DNA"/>
</dbReference>
<sequence>MPESLLLCAARSLTTIDGPSQVSLQAGPIQVSITTTEQWSLDRVTINTLPDDALLEIFDFYVNQSKTGTNRWHALIHVCHRWRPIVFASPRHLNLRLEYTGKRPMSEMLDVWPVLPVAIRSYQFLSDWENIIGALESEHRHRICEIHLSEIPASHWGRSAAAIQKPFPELTDLTFSPEGTTATAIPDPLGGSAPLLRVLWLKNCPFQGLPKLLLSAKQLVDLYLWDLPDSGYISPQDLGTALSVMSRLKTLWIHFRSPLYLASRPRPPLTRSVLPALKELEFHGVPEYLENLLAQIEVPFLTYLHIMFFEDPEFVLPQLHRLICHAKSFETCDRATVCSSTFPLLSNLIQLEFEDYVSHWIDNMETTQWLELIETTQWLEFLDPFIAVKDLHLSRRVAPHVCRALEELAEETLTDVLPALQNIYMSGREPLEEFVTARNLSGHPVAVHCWA</sequence>
<proteinExistence type="predicted"/>